<dbReference type="FunFam" id="3.30.499.10:FF:000009">
    <property type="entry name" value="Aconitate hydratase"/>
    <property type="match status" value="1"/>
</dbReference>
<keyword evidence="8" id="KW-0694">RNA-binding</keyword>
<dbReference type="FunFam" id="3.20.19.10:FF:000001">
    <property type="entry name" value="Aconitate hydratase"/>
    <property type="match status" value="1"/>
</dbReference>
<evidence type="ECO:0000256" key="6">
    <source>
        <dbReference type="ARBA" id="ARBA00022532"/>
    </source>
</evidence>
<sequence length="954" mass="102818">MTSPASKDSFGAKDTLKVGDASYEVFRLNKVEGAERLPYSLKILLENLLRTEDGANITADHIRALGSWDPNADPSIEIQFTPARVIMQDFTGVPCVVDLATMREAVTDLGGDPDKVNPLAPAELVIDHSVIIDVFGRPDAFERNVEIEYERNRERYQFLRWGQGAFDEFKVVPPGTGIVHQVNIEHLARTVMSRNGQAYPDSCVGTDSHTTMVNGLGVLGWGVGGIEAEAAMLGQPVSMLIPRVVGFKLTGEIPAGVTATDVVLTITEMLRRHGVVGKFVEFYGESVSAVPLANRATIGNMSPEFGSTAAIFPIDSETVRYLKLTGRSEEQVALVEAYAKEQGLWHDPSREASYSEYLELDLSTVVPSIAGPKRPQDRVALSDAKTSFRVSLADYVTDEVEGSATRKPGVPQQEQPKGVESTVDEASSESFPASDAPAYSAGGNGGGEPAPHHTGAAAEGRPSKPVKVSTPDRGEFVLDHGAVVIASITSCTNTSNPSVMLGAALLARNAVDKGLAVKPWVKTSMAPGSQVVTDYYTKANLWPYLEKLGYHLVGYGCTTCIGNSGPLSDEISAAIQENDLTAVSVLSGNRNFEGRINPDVKMNYLASPPLVIAYALAGTMDFDFATQPLGQDAQGNDVFLKDIWPTAQEIQETIDYAITQEMFTKDYADVFDGGERWKSLPTPEGKTFEWDLESTYVRKPPYFEGMTPEPAPVTDITGARVLAKLGDSVTTDHISPAGAIKPGTPAAQYLTEHGVEKKDFNSYGSRRGNHEVMIRGTFANIRLRNQLLDDVQGGYTRDFTQEGAPQAFIYDAAQNYAAAGTPLVVLGGKEYGSGSSRDWAAKGTSLLGVRAVITESFERIHRSNLIGMGVIPLQFPAGESASSLGLDGTEVFDISGITKLNEGETPRTVHVTATKADGTKVEFDADVRIDTPGEADYYRNGGILQYVLRKMTQA</sequence>
<dbReference type="CDD" id="cd01580">
    <property type="entry name" value="AcnA_IRP_Swivel"/>
    <property type="match status" value="1"/>
</dbReference>
<dbReference type="eggNOG" id="COG1048">
    <property type="taxonomic scope" value="Bacteria"/>
</dbReference>
<dbReference type="NCBIfam" id="NF006757">
    <property type="entry name" value="PRK09277.1"/>
    <property type="match status" value="1"/>
</dbReference>
<dbReference type="GO" id="GO:0046872">
    <property type="term" value="F:metal ion binding"/>
    <property type="evidence" value="ECO:0007669"/>
    <property type="project" value="UniProtKB-KW"/>
</dbReference>
<protein>
    <recommendedName>
        <fullName evidence="5">Aconitate hydratase A</fullName>
        <ecNumber evidence="4">4.2.1.3</ecNumber>
    </recommendedName>
</protein>
<dbReference type="RefSeq" id="WP_043784024.1">
    <property type="nucleotide sequence ID" value="NZ_JMQI01000051.1"/>
</dbReference>
<keyword evidence="6" id="KW-0816">Tricarboxylic acid cycle</keyword>
<dbReference type="EMBL" id="JMQI01000051">
    <property type="protein sequence ID" value="KDN19513.1"/>
    <property type="molecule type" value="Genomic_DNA"/>
</dbReference>
<dbReference type="InterPro" id="IPR044137">
    <property type="entry name" value="AcnA_IRP_Swivel"/>
</dbReference>
<dbReference type="OrthoDB" id="9764318at2"/>
<dbReference type="PRINTS" id="PR00415">
    <property type="entry name" value="ACONITASE"/>
</dbReference>
<gene>
    <name evidence="16" type="primary">acnA</name>
    <name evidence="16" type="ORF">DV20_24530</name>
</gene>
<dbReference type="Pfam" id="PF00330">
    <property type="entry name" value="Aconitase"/>
    <property type="match status" value="1"/>
</dbReference>
<dbReference type="EC" id="4.2.1.3" evidence="4"/>
<dbReference type="InterPro" id="IPR036008">
    <property type="entry name" value="Aconitase_4Fe-4S_dom"/>
</dbReference>
<keyword evidence="11 16" id="KW-0456">Lyase</keyword>
<dbReference type="GO" id="GO:0006099">
    <property type="term" value="P:tricarboxylic acid cycle"/>
    <property type="evidence" value="ECO:0007669"/>
    <property type="project" value="UniProtKB-UniPathway"/>
</dbReference>
<evidence type="ECO:0000256" key="2">
    <source>
        <dbReference type="ARBA" id="ARBA00004717"/>
    </source>
</evidence>
<dbReference type="AlphaFoldDB" id="A0A066U5L3"/>
<dbReference type="FunFam" id="3.30.499.10:FF:000002">
    <property type="entry name" value="Aconitate hydratase"/>
    <property type="match status" value="1"/>
</dbReference>
<evidence type="ECO:0000313" key="16">
    <source>
        <dbReference type="EMBL" id="KDN19513.1"/>
    </source>
</evidence>
<evidence type="ECO:0000256" key="10">
    <source>
        <dbReference type="ARBA" id="ARBA00023014"/>
    </source>
</evidence>
<evidence type="ECO:0000256" key="7">
    <source>
        <dbReference type="ARBA" id="ARBA00022723"/>
    </source>
</evidence>
<reference evidence="16 17" key="1">
    <citation type="submission" date="2014-05" db="EMBL/GenBank/DDBJ databases">
        <title>Draft genome sequence of Amycolatopsis rifamycinica DSM 46095.</title>
        <authorList>
            <person name="Lal R."/>
            <person name="Saxena A."/>
            <person name="Kumari R."/>
            <person name="Mukherjee U."/>
            <person name="Singh P."/>
            <person name="Sangwan N."/>
            <person name="Mahato N.K."/>
        </authorList>
    </citation>
    <scope>NUCLEOTIDE SEQUENCE [LARGE SCALE GENOMIC DNA]</scope>
    <source>
        <strain evidence="16 17">DSM 46095</strain>
    </source>
</reference>
<name>A0A066U5L3_9PSEU</name>
<evidence type="ECO:0000313" key="17">
    <source>
        <dbReference type="Proteomes" id="UP000027345"/>
    </source>
</evidence>
<dbReference type="InterPro" id="IPR018136">
    <property type="entry name" value="Aconitase_4Fe-4S_BS"/>
</dbReference>
<dbReference type="Gene3D" id="3.20.19.10">
    <property type="entry name" value="Aconitase, domain 4"/>
    <property type="match status" value="1"/>
</dbReference>
<evidence type="ECO:0000256" key="3">
    <source>
        <dbReference type="ARBA" id="ARBA00007185"/>
    </source>
</evidence>
<dbReference type="GO" id="GO:0003723">
    <property type="term" value="F:RNA binding"/>
    <property type="evidence" value="ECO:0007669"/>
    <property type="project" value="UniProtKB-KW"/>
</dbReference>
<dbReference type="SUPFAM" id="SSF53732">
    <property type="entry name" value="Aconitase iron-sulfur domain"/>
    <property type="match status" value="1"/>
</dbReference>
<evidence type="ECO:0000256" key="12">
    <source>
        <dbReference type="ARBA" id="ARBA00023501"/>
    </source>
</evidence>
<feature type="domain" description="Aconitase A/isopropylmalate dehydratase small subunit swivel" evidence="15">
    <location>
        <begin position="747"/>
        <end position="877"/>
    </location>
</feature>
<dbReference type="GO" id="GO:0003994">
    <property type="term" value="F:aconitate hydratase activity"/>
    <property type="evidence" value="ECO:0007669"/>
    <property type="project" value="UniProtKB-EC"/>
</dbReference>
<comment type="pathway">
    <text evidence="2">Carbohydrate metabolism; tricarboxylic acid cycle; isocitrate from oxaloacetate: step 2/2.</text>
</comment>
<comment type="similarity">
    <text evidence="3">Belongs to the aconitase/IPM isomerase family.</text>
</comment>
<dbReference type="UniPathway" id="UPA00946"/>
<evidence type="ECO:0000256" key="1">
    <source>
        <dbReference type="ARBA" id="ARBA00001966"/>
    </source>
</evidence>
<dbReference type="STRING" id="287986.DV20_24530"/>
<dbReference type="Pfam" id="PF00694">
    <property type="entry name" value="Aconitase_C"/>
    <property type="match status" value="1"/>
</dbReference>
<evidence type="ECO:0000259" key="15">
    <source>
        <dbReference type="Pfam" id="PF00694"/>
    </source>
</evidence>
<evidence type="ECO:0000259" key="14">
    <source>
        <dbReference type="Pfam" id="PF00330"/>
    </source>
</evidence>
<organism evidence="16 17">
    <name type="scientific">Amycolatopsis rifamycinica</name>
    <dbReference type="NCBI Taxonomy" id="287986"/>
    <lineage>
        <taxon>Bacteria</taxon>
        <taxon>Bacillati</taxon>
        <taxon>Actinomycetota</taxon>
        <taxon>Actinomycetes</taxon>
        <taxon>Pseudonocardiales</taxon>
        <taxon>Pseudonocardiaceae</taxon>
        <taxon>Amycolatopsis</taxon>
    </lineage>
</organism>
<dbReference type="Gene3D" id="6.10.190.10">
    <property type="match status" value="1"/>
</dbReference>
<accession>A0A066U5L3</accession>
<dbReference type="InterPro" id="IPR001030">
    <property type="entry name" value="Acoase/IPM_deHydtase_lsu_aba"/>
</dbReference>
<comment type="catalytic activity">
    <reaction evidence="12">
        <text>citrate = D-threo-isocitrate</text>
        <dbReference type="Rhea" id="RHEA:10336"/>
        <dbReference type="ChEBI" id="CHEBI:15562"/>
        <dbReference type="ChEBI" id="CHEBI:16947"/>
        <dbReference type="EC" id="4.2.1.3"/>
    </reaction>
</comment>
<feature type="region of interest" description="Disordered" evidence="13">
    <location>
        <begin position="399"/>
        <end position="471"/>
    </location>
</feature>
<dbReference type="PROSITE" id="PS01244">
    <property type="entry name" value="ACONITASE_2"/>
    <property type="match status" value="1"/>
</dbReference>
<comment type="caution">
    <text evidence="16">The sequence shown here is derived from an EMBL/GenBank/DDBJ whole genome shotgun (WGS) entry which is preliminary data.</text>
</comment>
<evidence type="ECO:0000256" key="4">
    <source>
        <dbReference type="ARBA" id="ARBA00012926"/>
    </source>
</evidence>
<dbReference type="GO" id="GO:0051536">
    <property type="term" value="F:iron-sulfur cluster binding"/>
    <property type="evidence" value="ECO:0007669"/>
    <property type="project" value="UniProtKB-KW"/>
</dbReference>
<dbReference type="PROSITE" id="PS00450">
    <property type="entry name" value="ACONITASE_1"/>
    <property type="match status" value="1"/>
</dbReference>
<evidence type="ECO:0000256" key="11">
    <source>
        <dbReference type="ARBA" id="ARBA00023239"/>
    </source>
</evidence>
<dbReference type="UniPathway" id="UPA00223">
    <property type="reaction ID" value="UER00718"/>
</dbReference>
<dbReference type="InterPro" id="IPR006249">
    <property type="entry name" value="Aconitase/IRP2"/>
</dbReference>
<dbReference type="InterPro" id="IPR015931">
    <property type="entry name" value="Acnase/IPM_dHydase_lsu_aba_1/3"/>
</dbReference>
<proteinExistence type="inferred from homology"/>
<dbReference type="PANTHER" id="PTHR11670">
    <property type="entry name" value="ACONITASE/IRON-RESPONSIVE ELEMENT FAMILY MEMBER"/>
    <property type="match status" value="1"/>
</dbReference>
<keyword evidence="9" id="KW-0408">Iron</keyword>
<evidence type="ECO:0000256" key="5">
    <source>
        <dbReference type="ARBA" id="ARBA00019378"/>
    </source>
</evidence>
<keyword evidence="7" id="KW-0479">Metal-binding</keyword>
<evidence type="ECO:0000256" key="9">
    <source>
        <dbReference type="ARBA" id="ARBA00023004"/>
    </source>
</evidence>
<dbReference type="SUPFAM" id="SSF52016">
    <property type="entry name" value="LeuD/IlvD-like"/>
    <property type="match status" value="1"/>
</dbReference>
<keyword evidence="17" id="KW-1185">Reference proteome</keyword>
<keyword evidence="10" id="KW-0411">Iron-sulfur</keyword>
<dbReference type="NCBIfam" id="NF009520">
    <property type="entry name" value="PRK12881.1"/>
    <property type="match status" value="1"/>
</dbReference>
<dbReference type="Gene3D" id="3.30.499.10">
    <property type="entry name" value="Aconitase, domain 3"/>
    <property type="match status" value="2"/>
</dbReference>
<comment type="cofactor">
    <cofactor evidence="1">
        <name>[4Fe-4S] cluster</name>
        <dbReference type="ChEBI" id="CHEBI:49883"/>
    </cofactor>
</comment>
<dbReference type="InterPro" id="IPR000573">
    <property type="entry name" value="AconitaseA/IPMdHydase_ssu_swvl"/>
</dbReference>
<dbReference type="GO" id="GO:0019679">
    <property type="term" value="P:propionate metabolic process, methylcitrate cycle"/>
    <property type="evidence" value="ECO:0007669"/>
    <property type="project" value="UniProtKB-ARBA"/>
</dbReference>
<evidence type="ECO:0000256" key="13">
    <source>
        <dbReference type="SAM" id="MobiDB-lite"/>
    </source>
</evidence>
<dbReference type="Proteomes" id="UP000027345">
    <property type="component" value="Unassembled WGS sequence"/>
</dbReference>
<feature type="domain" description="Aconitase/3-isopropylmalate dehydratase large subunit alpha/beta/alpha" evidence="14">
    <location>
        <begin position="76"/>
        <end position="618"/>
    </location>
</feature>
<dbReference type="InterPro" id="IPR015928">
    <property type="entry name" value="Aconitase/3IPM_dehydase_swvl"/>
</dbReference>
<evidence type="ECO:0000256" key="8">
    <source>
        <dbReference type="ARBA" id="ARBA00022884"/>
    </source>
</evidence>